<evidence type="ECO:0000313" key="2">
    <source>
        <dbReference type="EMBL" id="KAL2529476.1"/>
    </source>
</evidence>
<organism evidence="2 3">
    <name type="scientific">Forsythia ovata</name>
    <dbReference type="NCBI Taxonomy" id="205694"/>
    <lineage>
        <taxon>Eukaryota</taxon>
        <taxon>Viridiplantae</taxon>
        <taxon>Streptophyta</taxon>
        <taxon>Embryophyta</taxon>
        <taxon>Tracheophyta</taxon>
        <taxon>Spermatophyta</taxon>
        <taxon>Magnoliopsida</taxon>
        <taxon>eudicotyledons</taxon>
        <taxon>Gunneridae</taxon>
        <taxon>Pentapetalae</taxon>
        <taxon>asterids</taxon>
        <taxon>lamiids</taxon>
        <taxon>Lamiales</taxon>
        <taxon>Oleaceae</taxon>
        <taxon>Forsythieae</taxon>
        <taxon>Forsythia</taxon>
    </lineage>
</organism>
<keyword evidence="3" id="KW-1185">Reference proteome</keyword>
<dbReference type="AlphaFoldDB" id="A0ABD1UX20"/>
<name>A0ABD1UX20_9LAMI</name>
<comment type="caution">
    <text evidence="2">The sequence shown here is derived from an EMBL/GenBank/DDBJ whole genome shotgun (WGS) entry which is preliminary data.</text>
</comment>
<feature type="region of interest" description="Disordered" evidence="1">
    <location>
        <begin position="122"/>
        <end position="141"/>
    </location>
</feature>
<protein>
    <submittedName>
        <fullName evidence="2">Uncharacterized protein</fullName>
    </submittedName>
</protein>
<dbReference type="EMBL" id="JBFOLJ010000006">
    <property type="protein sequence ID" value="KAL2529476.1"/>
    <property type="molecule type" value="Genomic_DNA"/>
</dbReference>
<proteinExistence type="predicted"/>
<accession>A0ABD1UX20</accession>
<reference evidence="3" key="1">
    <citation type="submission" date="2024-07" db="EMBL/GenBank/DDBJ databases">
        <title>Two chromosome-level genome assemblies of Korean endemic species Abeliophyllum distichum and Forsythia ovata (Oleaceae).</title>
        <authorList>
            <person name="Jang H."/>
        </authorList>
    </citation>
    <scope>NUCLEOTIDE SEQUENCE [LARGE SCALE GENOMIC DNA]</scope>
</reference>
<evidence type="ECO:0000313" key="3">
    <source>
        <dbReference type="Proteomes" id="UP001604277"/>
    </source>
</evidence>
<dbReference type="Proteomes" id="UP001604277">
    <property type="component" value="Unassembled WGS sequence"/>
</dbReference>
<gene>
    <name evidence="2" type="ORF">Fot_22077</name>
</gene>
<feature type="compositionally biased region" description="Polar residues" evidence="1">
    <location>
        <begin position="122"/>
        <end position="140"/>
    </location>
</feature>
<evidence type="ECO:0000256" key="1">
    <source>
        <dbReference type="SAM" id="MobiDB-lite"/>
    </source>
</evidence>
<sequence>MRFLLPGDAMFAELIQITLDKHVHWYVGLNKQGQPRPICITHVSKGAALVNDKIDVVESGELELEIETETFSFNNVQLQGNEYWQDLEILLENDVRLEANDDNEVDKNVDDYWDGMDINADDQNVKSPAGNSKNTASSYFSGPEVVEDNQFTNKQLLALSSPITTHVIPTVEDVPDDKVFK</sequence>